<name>A0ABT3QCP2_9PROT</name>
<dbReference type="Gene3D" id="3.10.20.30">
    <property type="match status" value="1"/>
</dbReference>
<keyword evidence="6" id="KW-0411">Iron-sulfur</keyword>
<dbReference type="InterPro" id="IPR036010">
    <property type="entry name" value="2Fe-2S_ferredoxin-like_sf"/>
</dbReference>
<evidence type="ECO:0000256" key="1">
    <source>
        <dbReference type="ARBA" id="ARBA00022630"/>
    </source>
</evidence>
<dbReference type="PRINTS" id="PR00409">
    <property type="entry name" value="PHDIOXRDTASE"/>
</dbReference>
<keyword evidence="5" id="KW-0408">Iron</keyword>
<evidence type="ECO:0000313" key="9">
    <source>
        <dbReference type="EMBL" id="MCX2563058.1"/>
    </source>
</evidence>
<evidence type="ECO:0000256" key="4">
    <source>
        <dbReference type="ARBA" id="ARBA00023002"/>
    </source>
</evidence>
<evidence type="ECO:0000256" key="2">
    <source>
        <dbReference type="ARBA" id="ARBA00022714"/>
    </source>
</evidence>
<proteinExistence type="predicted"/>
<gene>
    <name evidence="9" type="ORF">OQ497_03660</name>
</gene>
<evidence type="ECO:0000256" key="3">
    <source>
        <dbReference type="ARBA" id="ARBA00022723"/>
    </source>
</evidence>
<dbReference type="CDD" id="cd00207">
    <property type="entry name" value="fer2"/>
    <property type="match status" value="1"/>
</dbReference>
<dbReference type="Pfam" id="PF00111">
    <property type="entry name" value="Fer2"/>
    <property type="match status" value="1"/>
</dbReference>
<keyword evidence="10" id="KW-1185">Reference proteome</keyword>
<evidence type="ECO:0000313" key="10">
    <source>
        <dbReference type="Proteomes" id="UP001301152"/>
    </source>
</evidence>
<dbReference type="SUPFAM" id="SSF63380">
    <property type="entry name" value="Riboflavin synthase domain-like"/>
    <property type="match status" value="1"/>
</dbReference>
<dbReference type="InterPro" id="IPR017927">
    <property type="entry name" value="FAD-bd_FR_type"/>
</dbReference>
<organism evidence="9 10">
    <name type="scientific">Acetobacter thailandicus</name>
    <dbReference type="NCBI Taxonomy" id="1502842"/>
    <lineage>
        <taxon>Bacteria</taxon>
        <taxon>Pseudomonadati</taxon>
        <taxon>Pseudomonadota</taxon>
        <taxon>Alphaproteobacteria</taxon>
        <taxon>Acetobacterales</taxon>
        <taxon>Acetobacteraceae</taxon>
        <taxon>Acetobacter</taxon>
    </lineage>
</organism>
<dbReference type="Gene3D" id="2.40.30.10">
    <property type="entry name" value="Translation factors"/>
    <property type="match status" value="1"/>
</dbReference>
<accession>A0ABT3QCP2</accession>
<dbReference type="PROSITE" id="PS51384">
    <property type="entry name" value="FAD_FR"/>
    <property type="match status" value="1"/>
</dbReference>
<evidence type="ECO:0000256" key="6">
    <source>
        <dbReference type="ARBA" id="ARBA00023014"/>
    </source>
</evidence>
<keyword evidence="4" id="KW-0560">Oxidoreductase</keyword>
<dbReference type="InterPro" id="IPR012675">
    <property type="entry name" value="Beta-grasp_dom_sf"/>
</dbReference>
<dbReference type="SUPFAM" id="SSF54292">
    <property type="entry name" value="2Fe-2S ferredoxin-like"/>
    <property type="match status" value="1"/>
</dbReference>
<keyword evidence="1" id="KW-0285">Flavoprotein</keyword>
<dbReference type="PANTHER" id="PTHR47354">
    <property type="entry name" value="NADH OXIDOREDUCTASE HCR"/>
    <property type="match status" value="1"/>
</dbReference>
<dbReference type="RefSeq" id="WP_173560055.1">
    <property type="nucleotide sequence ID" value="NZ_JAPIUZ010000001.1"/>
</dbReference>
<dbReference type="PANTHER" id="PTHR47354:SF1">
    <property type="entry name" value="CARNITINE MONOOXYGENASE REDUCTASE SUBUNIT"/>
    <property type="match status" value="1"/>
</dbReference>
<feature type="domain" description="2Fe-2S ferredoxin-type" evidence="7">
    <location>
        <begin position="233"/>
        <end position="318"/>
    </location>
</feature>
<protein>
    <submittedName>
        <fullName evidence="9">PDR/VanB family oxidoreductase</fullName>
    </submittedName>
</protein>
<feature type="domain" description="FAD-binding FR-type" evidence="8">
    <location>
        <begin position="3"/>
        <end position="107"/>
    </location>
</feature>
<keyword evidence="3" id="KW-0479">Metal-binding</keyword>
<dbReference type="InterPro" id="IPR017938">
    <property type="entry name" value="Riboflavin_synthase-like_b-brl"/>
</dbReference>
<evidence type="ECO:0000256" key="5">
    <source>
        <dbReference type="ARBA" id="ARBA00023004"/>
    </source>
</evidence>
<dbReference type="InterPro" id="IPR039261">
    <property type="entry name" value="FNR_nucleotide-bd"/>
</dbReference>
<comment type="caution">
    <text evidence="9">The sequence shown here is derived from an EMBL/GenBank/DDBJ whole genome shotgun (WGS) entry which is preliminary data.</text>
</comment>
<reference evidence="9 10" key="1">
    <citation type="submission" date="2022-11" db="EMBL/GenBank/DDBJ databases">
        <title>Genome sequencing of Acetobacter type strain.</title>
        <authorList>
            <person name="Heo J."/>
            <person name="Lee D."/>
            <person name="Han B.-H."/>
            <person name="Hong S.-B."/>
            <person name="Kwon S.-W."/>
        </authorList>
    </citation>
    <scope>NUCLEOTIDE SEQUENCE [LARGE SCALE GENOMIC DNA]</scope>
    <source>
        <strain evidence="9 10">KACC 21253</strain>
    </source>
</reference>
<dbReference type="EMBL" id="JAPIUZ010000001">
    <property type="protein sequence ID" value="MCX2563058.1"/>
    <property type="molecule type" value="Genomic_DNA"/>
</dbReference>
<evidence type="ECO:0000259" key="8">
    <source>
        <dbReference type="PROSITE" id="PS51384"/>
    </source>
</evidence>
<dbReference type="InterPro" id="IPR001041">
    <property type="entry name" value="2Fe-2S_ferredoxin-type"/>
</dbReference>
<dbReference type="SUPFAM" id="SSF52343">
    <property type="entry name" value="Ferredoxin reductase-like, C-terminal NADP-linked domain"/>
    <property type="match status" value="1"/>
</dbReference>
<dbReference type="PROSITE" id="PS51085">
    <property type="entry name" value="2FE2S_FER_2"/>
    <property type="match status" value="1"/>
</dbReference>
<dbReference type="InterPro" id="IPR050415">
    <property type="entry name" value="MRET"/>
</dbReference>
<dbReference type="InterPro" id="IPR006058">
    <property type="entry name" value="2Fe2S_fd_BS"/>
</dbReference>
<keyword evidence="2" id="KW-0001">2Fe-2S</keyword>
<dbReference type="Gene3D" id="3.40.50.80">
    <property type="entry name" value="Nucleotide-binding domain of ferredoxin-NADP reductase (FNR) module"/>
    <property type="match status" value="1"/>
</dbReference>
<dbReference type="CDD" id="cd06185">
    <property type="entry name" value="PDR_like"/>
    <property type="match status" value="1"/>
</dbReference>
<sequence length="318" mass="35167">MTNSVLPMRVTRITPLTTRIISLTFEPVSKLSLPPVVAGSHIDVHMPIQGGIIRQYSLTNTPGCQTHYQIAVQRENHGRGGSLWLHNQVSVGDILNIGIPRNLFTFSEMAPHHVLIAGGIGIVPIWSLARALMQRSSTWELHYAAPSQAEAVFFDDILMQSGKRLTSYFPSNGQPRLSLSSLAKNCRTDAHIYCCGPNRMMTDFDINFSFFPEIQRHKEHFSAVANPEKHDGFEVVLAKSGRNIHVKSDQTILEALREAGISAAFSCSEGVCGMCETRILEGVADHRDSVLTADEQRRGETMMICCSGVKTPRIVLDI</sequence>
<evidence type="ECO:0000259" key="7">
    <source>
        <dbReference type="PROSITE" id="PS51085"/>
    </source>
</evidence>
<dbReference type="Proteomes" id="UP001301152">
    <property type="component" value="Unassembled WGS sequence"/>
</dbReference>
<dbReference type="PROSITE" id="PS00197">
    <property type="entry name" value="2FE2S_FER_1"/>
    <property type="match status" value="1"/>
</dbReference>